<evidence type="ECO:0000259" key="5">
    <source>
        <dbReference type="PROSITE" id="PS51371"/>
    </source>
</evidence>
<dbReference type="Gene3D" id="2.60.120.10">
    <property type="entry name" value="Jelly Rolls"/>
    <property type="match status" value="1"/>
</dbReference>
<dbReference type="InterPro" id="IPR046342">
    <property type="entry name" value="CBS_dom_sf"/>
</dbReference>
<dbReference type="Pfam" id="PF00571">
    <property type="entry name" value="CBS"/>
    <property type="match status" value="1"/>
</dbReference>
<evidence type="ECO:0000313" key="7">
    <source>
        <dbReference type="Proteomes" id="UP000466024"/>
    </source>
</evidence>
<dbReference type="InterPro" id="IPR000644">
    <property type="entry name" value="CBS_dom"/>
</dbReference>
<feature type="domain" description="CBS" evidence="5">
    <location>
        <begin position="156"/>
        <end position="227"/>
    </location>
</feature>
<dbReference type="SMART" id="SM00100">
    <property type="entry name" value="cNMP"/>
    <property type="match status" value="1"/>
</dbReference>
<dbReference type="SMART" id="SM00116">
    <property type="entry name" value="CBS"/>
    <property type="match status" value="2"/>
</dbReference>
<dbReference type="EMBL" id="VTPX01000001">
    <property type="protein sequence ID" value="KAA0020769.1"/>
    <property type="molecule type" value="Genomic_DNA"/>
</dbReference>
<evidence type="ECO:0000256" key="2">
    <source>
        <dbReference type="PROSITE-ProRule" id="PRU00703"/>
    </source>
</evidence>
<dbReference type="GO" id="GO:0008773">
    <property type="term" value="F:[protein-PII] uridylyltransferase activity"/>
    <property type="evidence" value="ECO:0007669"/>
    <property type="project" value="InterPro"/>
</dbReference>
<evidence type="ECO:0000313" key="6">
    <source>
        <dbReference type="EMBL" id="KAA0020769.1"/>
    </source>
</evidence>
<dbReference type="Pfam" id="PF00027">
    <property type="entry name" value="cNMP_binding"/>
    <property type="match status" value="1"/>
</dbReference>
<dbReference type="InterPro" id="IPR005105">
    <property type="entry name" value="GlnD_Uridyltrans_N"/>
</dbReference>
<dbReference type="InterPro" id="IPR018490">
    <property type="entry name" value="cNMP-bd_dom_sf"/>
</dbReference>
<dbReference type="PANTHER" id="PTHR43080">
    <property type="entry name" value="CBS DOMAIN-CONTAINING PROTEIN CBSX3, MITOCHONDRIAL"/>
    <property type="match status" value="1"/>
</dbReference>
<dbReference type="PANTHER" id="PTHR43080:SF2">
    <property type="entry name" value="CBS DOMAIN-CONTAINING PROTEIN"/>
    <property type="match status" value="1"/>
</dbReference>
<dbReference type="PROSITE" id="PS50042">
    <property type="entry name" value="CNMP_BINDING_3"/>
    <property type="match status" value="1"/>
</dbReference>
<evidence type="ECO:0000256" key="1">
    <source>
        <dbReference type="ARBA" id="ARBA00023122"/>
    </source>
</evidence>
<dbReference type="PROSITE" id="PS51371">
    <property type="entry name" value="CBS"/>
    <property type="match status" value="2"/>
</dbReference>
<evidence type="ECO:0000259" key="4">
    <source>
        <dbReference type="PROSITE" id="PS50042"/>
    </source>
</evidence>
<organism evidence="6 7">
    <name type="scientific">Salinicola corii</name>
    <dbReference type="NCBI Taxonomy" id="2606937"/>
    <lineage>
        <taxon>Bacteria</taxon>
        <taxon>Pseudomonadati</taxon>
        <taxon>Pseudomonadota</taxon>
        <taxon>Gammaproteobacteria</taxon>
        <taxon>Oceanospirillales</taxon>
        <taxon>Halomonadaceae</taxon>
        <taxon>Salinicola</taxon>
    </lineage>
</organism>
<accession>A0A640WJF6</accession>
<dbReference type="CDD" id="cd05401">
    <property type="entry name" value="NT_GlnE_GlnD_like"/>
    <property type="match status" value="1"/>
</dbReference>
<dbReference type="InterPro" id="IPR018821">
    <property type="entry name" value="DUF294_put_nucleoTrafse_sb-bd"/>
</dbReference>
<dbReference type="InterPro" id="IPR000595">
    <property type="entry name" value="cNMP-bd_dom"/>
</dbReference>
<keyword evidence="7" id="KW-1185">Reference proteome</keyword>
<dbReference type="RefSeq" id="WP_149433889.1">
    <property type="nucleotide sequence ID" value="NZ_VTPX01000001.1"/>
</dbReference>
<dbReference type="Gene3D" id="3.10.580.10">
    <property type="entry name" value="CBS-domain"/>
    <property type="match status" value="1"/>
</dbReference>
<feature type="compositionally biased region" description="Polar residues" evidence="3">
    <location>
        <begin position="647"/>
        <end position="657"/>
    </location>
</feature>
<dbReference type="SUPFAM" id="SSF54631">
    <property type="entry name" value="CBS-domain pair"/>
    <property type="match status" value="1"/>
</dbReference>
<keyword evidence="1 2" id="KW-0129">CBS domain</keyword>
<sequence length="657" mass="74072">MNVEQLDIRGHMAQFAPFDDLPDALLDRIAGEVEIRYFQAGSELLVKDQPIESLWYIRSGAVEMYQRSGRLFNRLSEGDIFGYSDLLRSNRRVRYPVSAIEDTLIYFIPGDVFETICDEDDDFAEFVETGGQRLKVTVEQQRDDSGLMTTRVRKLINRQPQMVEASMSLQQAAWQMRDANATCVLVVDVTETQSAYTFTGPDGRHWQLNGILTDRDFCTRVLAEGKSAQTPVGDVMSRKVIVIQSDESVYEAMLCMLRNQVHHLPVLHRRQPVGVLHLSDIVRHETHSSLFLVNNIFVQNTPEQLARLAPEVRTGFVRMVSDGANSEMVCRALATIGRAFTQRLIELAEAELGPAPVPYCFMVLGSMAREEPTINADQDNALVFDDRYDPVRHGEYFEALASFVCDGLAACGYAYCKGDVMATNPRWRQPLQVWKEYFTEWMNEPNGERLLHSSIFFDLAPVHGETPMVEALQDLIADLAPQRPVFLAALARNAKNRTPPLGFFRQFVMEQDGEHRKSINLKRRGTAPLTDLVRVHALACGSKAQNSFARLDDIAQTKLLADGVTERLRYAFEFMSMVRIRHQADAIERSAEPDNSVDPENIGSRERHHLKDAFEAISNAQKFLSFRYTMPSKSGSSQTGASSSGGPDSQASQRSRR</sequence>
<feature type="compositionally biased region" description="Low complexity" evidence="3">
    <location>
        <begin position="632"/>
        <end position="646"/>
    </location>
</feature>
<dbReference type="Pfam" id="PF10335">
    <property type="entry name" value="DUF294_C"/>
    <property type="match status" value="1"/>
</dbReference>
<protein>
    <submittedName>
        <fullName evidence="6">Cyclic nucleotide-binding/CBS domain-containing protein</fullName>
    </submittedName>
</protein>
<dbReference type="SUPFAM" id="SSF51206">
    <property type="entry name" value="cAMP-binding domain-like"/>
    <property type="match status" value="1"/>
</dbReference>
<gene>
    <name evidence="6" type="ORF">F0A16_02990</name>
</gene>
<evidence type="ECO:0000256" key="3">
    <source>
        <dbReference type="SAM" id="MobiDB-lite"/>
    </source>
</evidence>
<dbReference type="InterPro" id="IPR014710">
    <property type="entry name" value="RmlC-like_jellyroll"/>
</dbReference>
<feature type="domain" description="CBS" evidence="5">
    <location>
        <begin position="236"/>
        <end position="292"/>
    </location>
</feature>
<reference evidence="6 7" key="1">
    <citation type="submission" date="2019-08" db="EMBL/GenBank/DDBJ databases">
        <title>Bioinformatics analysis of the strain L3 and L5.</title>
        <authorList>
            <person name="Li X."/>
        </authorList>
    </citation>
    <scope>NUCLEOTIDE SEQUENCE [LARGE SCALE GENOMIC DNA]</scope>
    <source>
        <strain evidence="6 7">L3</strain>
    </source>
</reference>
<dbReference type="AlphaFoldDB" id="A0A640WJF6"/>
<feature type="domain" description="Cyclic nucleotide-binding" evidence="4">
    <location>
        <begin position="17"/>
        <end position="116"/>
    </location>
</feature>
<feature type="region of interest" description="Disordered" evidence="3">
    <location>
        <begin position="629"/>
        <end position="657"/>
    </location>
</feature>
<comment type="caution">
    <text evidence="6">The sequence shown here is derived from an EMBL/GenBank/DDBJ whole genome shotgun (WGS) entry which is preliminary data.</text>
</comment>
<dbReference type="CDD" id="cd04587">
    <property type="entry name" value="CBS_pair_CAP-ED_NT_Pol-beta-like_DUF294_assoc"/>
    <property type="match status" value="1"/>
</dbReference>
<name>A0A640WJF6_9GAMM</name>
<dbReference type="Proteomes" id="UP000466024">
    <property type="component" value="Unassembled WGS sequence"/>
</dbReference>
<dbReference type="CDD" id="cd00038">
    <property type="entry name" value="CAP_ED"/>
    <property type="match status" value="1"/>
</dbReference>
<proteinExistence type="predicted"/>
<dbReference type="Pfam" id="PF03445">
    <property type="entry name" value="DUF294"/>
    <property type="match status" value="1"/>
</dbReference>
<dbReference type="InterPro" id="IPR051257">
    <property type="entry name" value="Diverse_CBS-Domain"/>
</dbReference>